<dbReference type="InterPro" id="IPR051447">
    <property type="entry name" value="Lipoprotein-release_system"/>
</dbReference>
<evidence type="ECO:0000256" key="7">
    <source>
        <dbReference type="SAM" id="MobiDB-lite"/>
    </source>
</evidence>
<evidence type="ECO:0000256" key="1">
    <source>
        <dbReference type="ARBA" id="ARBA00004651"/>
    </source>
</evidence>
<keyword evidence="3" id="KW-1003">Cell membrane</keyword>
<sequence length="483" mass="50637">MIFKIAWRNLLEYRTKTLIIGVLVALGVGVLVIGNSVLESITRGMEASYVENFTGDLIVRNGSDEAVEFMGGFGAVPPAITGFTEVEAYLQKQGGVVASTPLLTSTASLSKDDETLGAAILWGVQPSSYFRMFPGKFILTDGELLRGGEPGILLSQALVDQVFETHGVELRVGETVLLSGQNNTTGTKIREVKVRGVGYYENSAGLLDLISLVDANTLRALTGLTAVGTESTPDAASDTAASAANENAPLEDGDELFDDALVTEAESAPGTAEIDFDDILGDTSVRDGYLALDNHAWHFLLVDLGEAAPDAVTAGLGTLNGTDLVVEDWRWGAGIVADLAFTLRTILNAVILVIAIVAVTIIMNTLVISVTERMGEIGTIRAMGGQKGFVRRLITTEVLTLTLLFGLVGVAFGGLTIGVLNVLGLPAGNLFLQVLFGGPVLRPVLSISALYVSVIAVAVIGVVASLYPTSVALGVSPVRAMQK</sequence>
<comment type="subcellular location">
    <subcellularLocation>
        <location evidence="1">Cell membrane</location>
        <topology evidence="1">Multi-pass membrane protein</topology>
    </subcellularLocation>
</comment>
<dbReference type="GO" id="GO:0044874">
    <property type="term" value="P:lipoprotein localization to outer membrane"/>
    <property type="evidence" value="ECO:0007669"/>
    <property type="project" value="TreeGrafter"/>
</dbReference>
<reference evidence="10" key="1">
    <citation type="submission" date="2020-02" db="EMBL/GenBank/DDBJ databases">
        <authorList>
            <person name="Meier V. D."/>
        </authorList>
    </citation>
    <scope>NUCLEOTIDE SEQUENCE</scope>
    <source>
        <strain evidence="10">AVDCRST_MAG86</strain>
    </source>
</reference>
<dbReference type="Pfam" id="PF02687">
    <property type="entry name" value="FtsX"/>
    <property type="match status" value="1"/>
</dbReference>
<evidence type="ECO:0000256" key="8">
    <source>
        <dbReference type="SAM" id="Phobius"/>
    </source>
</evidence>
<dbReference type="InterPro" id="IPR003838">
    <property type="entry name" value="ABC3_permease_C"/>
</dbReference>
<feature type="transmembrane region" description="Helical" evidence="8">
    <location>
        <begin position="418"/>
        <end position="436"/>
    </location>
</feature>
<dbReference type="PANTHER" id="PTHR30489:SF0">
    <property type="entry name" value="LIPOPROTEIN-RELEASING SYSTEM TRANSMEMBRANE PROTEIN LOLE"/>
    <property type="match status" value="1"/>
</dbReference>
<evidence type="ECO:0000313" key="10">
    <source>
        <dbReference type="EMBL" id="CAA9582902.1"/>
    </source>
</evidence>
<evidence type="ECO:0000256" key="3">
    <source>
        <dbReference type="ARBA" id="ARBA00022475"/>
    </source>
</evidence>
<feature type="transmembrane region" description="Helical" evidence="8">
    <location>
        <begin position="346"/>
        <end position="368"/>
    </location>
</feature>
<proteinExistence type="inferred from homology"/>
<feature type="domain" description="ABC3 transporter permease C-terminal" evidence="9">
    <location>
        <begin position="349"/>
        <end position="476"/>
    </location>
</feature>
<keyword evidence="6 8" id="KW-0472">Membrane</keyword>
<keyword evidence="4 8" id="KW-0812">Transmembrane</keyword>
<comment type="similarity">
    <text evidence="2">Belongs to the ABC-4 integral membrane protein family. LolC/E subfamily.</text>
</comment>
<dbReference type="EMBL" id="CADCWP010000280">
    <property type="protein sequence ID" value="CAA9582902.1"/>
    <property type="molecule type" value="Genomic_DNA"/>
</dbReference>
<feature type="transmembrane region" description="Helical" evidence="8">
    <location>
        <begin position="18"/>
        <end position="38"/>
    </location>
</feature>
<evidence type="ECO:0000256" key="5">
    <source>
        <dbReference type="ARBA" id="ARBA00022989"/>
    </source>
</evidence>
<protein>
    <recommendedName>
        <fullName evidence="9">ABC3 transporter permease C-terminal domain-containing protein</fullName>
    </recommendedName>
</protein>
<accession>A0A6J4VQQ8</accession>
<feature type="transmembrane region" description="Helical" evidence="8">
    <location>
        <begin position="389"/>
        <end position="412"/>
    </location>
</feature>
<evidence type="ECO:0000259" key="9">
    <source>
        <dbReference type="Pfam" id="PF02687"/>
    </source>
</evidence>
<gene>
    <name evidence="10" type="ORF">AVDCRST_MAG86-3089</name>
</gene>
<feature type="region of interest" description="Disordered" evidence="7">
    <location>
        <begin position="229"/>
        <end position="249"/>
    </location>
</feature>
<evidence type="ECO:0000256" key="4">
    <source>
        <dbReference type="ARBA" id="ARBA00022692"/>
    </source>
</evidence>
<organism evidence="10">
    <name type="scientific">uncultured Truepera sp</name>
    <dbReference type="NCBI Taxonomy" id="543023"/>
    <lineage>
        <taxon>Bacteria</taxon>
        <taxon>Thermotogati</taxon>
        <taxon>Deinococcota</taxon>
        <taxon>Deinococci</taxon>
        <taxon>Trueperales</taxon>
        <taxon>Trueperaceae</taxon>
        <taxon>Truepera</taxon>
        <taxon>environmental samples</taxon>
    </lineage>
</organism>
<evidence type="ECO:0000256" key="2">
    <source>
        <dbReference type="ARBA" id="ARBA00005236"/>
    </source>
</evidence>
<keyword evidence="5 8" id="KW-1133">Transmembrane helix</keyword>
<dbReference type="PANTHER" id="PTHR30489">
    <property type="entry name" value="LIPOPROTEIN-RELEASING SYSTEM TRANSMEMBRANE PROTEIN LOLE"/>
    <property type="match status" value="1"/>
</dbReference>
<dbReference type="GO" id="GO:0098797">
    <property type="term" value="C:plasma membrane protein complex"/>
    <property type="evidence" value="ECO:0007669"/>
    <property type="project" value="TreeGrafter"/>
</dbReference>
<dbReference type="AlphaFoldDB" id="A0A6J4VQQ8"/>
<evidence type="ECO:0000256" key="6">
    <source>
        <dbReference type="ARBA" id="ARBA00023136"/>
    </source>
</evidence>
<feature type="transmembrane region" description="Helical" evidence="8">
    <location>
        <begin position="448"/>
        <end position="467"/>
    </location>
</feature>
<name>A0A6J4VQQ8_9DEIN</name>
<feature type="compositionally biased region" description="Low complexity" evidence="7">
    <location>
        <begin position="229"/>
        <end position="248"/>
    </location>
</feature>